<evidence type="ECO:0000313" key="2">
    <source>
        <dbReference type="EMBL" id="EMR68518.1"/>
    </source>
</evidence>
<dbReference type="STRING" id="1287681.M7SVG5"/>
<dbReference type="eggNOG" id="KOG0118">
    <property type="taxonomic scope" value="Eukaryota"/>
</dbReference>
<dbReference type="OrthoDB" id="2935572at2759"/>
<dbReference type="AlphaFoldDB" id="M7SVG5"/>
<gene>
    <name evidence="2" type="ORF">UCREL1_4463</name>
</gene>
<feature type="compositionally biased region" description="Low complexity" evidence="1">
    <location>
        <begin position="157"/>
        <end position="175"/>
    </location>
</feature>
<name>M7SVG5_EUTLA</name>
<keyword evidence="3" id="KW-1185">Reference proteome</keyword>
<evidence type="ECO:0000313" key="3">
    <source>
        <dbReference type="Proteomes" id="UP000012174"/>
    </source>
</evidence>
<dbReference type="KEGG" id="ela:UCREL1_4463"/>
<dbReference type="HOGENOM" id="CLU_043434_2_0_1"/>
<accession>M7SVG5</accession>
<dbReference type="EMBL" id="KB706228">
    <property type="protein sequence ID" value="EMR68518.1"/>
    <property type="molecule type" value="Genomic_DNA"/>
</dbReference>
<feature type="region of interest" description="Disordered" evidence="1">
    <location>
        <begin position="156"/>
        <end position="213"/>
    </location>
</feature>
<evidence type="ECO:0000256" key="1">
    <source>
        <dbReference type="SAM" id="MobiDB-lite"/>
    </source>
</evidence>
<organism evidence="2 3">
    <name type="scientific">Eutypa lata (strain UCR-EL1)</name>
    <name type="common">Grapevine dieback disease fungus</name>
    <name type="synonym">Eutypa armeniacae</name>
    <dbReference type="NCBI Taxonomy" id="1287681"/>
    <lineage>
        <taxon>Eukaryota</taxon>
        <taxon>Fungi</taxon>
        <taxon>Dikarya</taxon>
        <taxon>Ascomycota</taxon>
        <taxon>Pezizomycotina</taxon>
        <taxon>Sordariomycetes</taxon>
        <taxon>Xylariomycetidae</taxon>
        <taxon>Xylariales</taxon>
        <taxon>Diatrypaceae</taxon>
        <taxon>Eutypa</taxon>
    </lineage>
</organism>
<sequence>MCRRTLALSNLPDNATHKDITSIVRGGMLLDIFLRAAERVVLVSFLREEDAVFVKWGERHFHLAGHVAGKIGLGATRNLIIRRCDPKHTVDSIREDLDHIHNLIVIDVEFVGGSCYIKTNSVHNAMFARTCMMSRAKYKGSKIEWDVDECEQPIEVAQRAPAKPQPASAPKKTQANMRNRFATLRLDDDDDETDDKFDTSSEFRSPSTVNVTA</sequence>
<dbReference type="OMA" id="MRIGFYP"/>
<feature type="compositionally biased region" description="Polar residues" evidence="1">
    <location>
        <begin position="202"/>
        <end position="213"/>
    </location>
</feature>
<dbReference type="Proteomes" id="UP000012174">
    <property type="component" value="Unassembled WGS sequence"/>
</dbReference>
<proteinExistence type="predicted"/>
<reference evidence="3" key="1">
    <citation type="journal article" date="2013" name="Genome Announc.">
        <title>Draft genome sequence of the grapevine dieback fungus Eutypa lata UCR-EL1.</title>
        <authorList>
            <person name="Blanco-Ulate B."/>
            <person name="Rolshausen P.E."/>
            <person name="Cantu D."/>
        </authorList>
    </citation>
    <scope>NUCLEOTIDE SEQUENCE [LARGE SCALE GENOMIC DNA]</scope>
    <source>
        <strain evidence="3">UCR-EL1</strain>
    </source>
</reference>
<protein>
    <submittedName>
        <fullName evidence="2">Putative rna recognition motif containing protein</fullName>
    </submittedName>
</protein>